<dbReference type="Gene3D" id="3.80.10.10">
    <property type="entry name" value="Ribonuclease Inhibitor"/>
    <property type="match status" value="1"/>
</dbReference>
<evidence type="ECO:0000256" key="3">
    <source>
        <dbReference type="ARBA" id="ARBA00022737"/>
    </source>
</evidence>
<dbReference type="PANTHER" id="PTHR23155">
    <property type="entry name" value="DISEASE RESISTANCE PROTEIN RP"/>
    <property type="match status" value="1"/>
</dbReference>
<dbReference type="AlphaFoldDB" id="A0A811ND68"/>
<keyword evidence="4" id="KW-0547">Nucleotide-binding</keyword>
<dbReference type="Pfam" id="PF23598">
    <property type="entry name" value="LRR_14"/>
    <property type="match status" value="1"/>
</dbReference>
<reference evidence="9" key="1">
    <citation type="submission" date="2020-10" db="EMBL/GenBank/DDBJ databases">
        <authorList>
            <person name="Han B."/>
            <person name="Lu T."/>
            <person name="Zhao Q."/>
            <person name="Huang X."/>
            <person name="Zhao Y."/>
        </authorList>
    </citation>
    <scope>NUCLEOTIDE SEQUENCE</scope>
</reference>
<feature type="domain" description="Disease resistance R13L4/SHOC-2-like LRR" evidence="8">
    <location>
        <begin position="302"/>
        <end position="651"/>
    </location>
</feature>
<dbReference type="EMBL" id="CAJGYO010000003">
    <property type="protein sequence ID" value="CAD6221639.1"/>
    <property type="molecule type" value="Genomic_DNA"/>
</dbReference>
<evidence type="ECO:0008006" key="11">
    <source>
        <dbReference type="Google" id="ProtNLM"/>
    </source>
</evidence>
<dbReference type="InterPro" id="IPR044974">
    <property type="entry name" value="Disease_R_plants"/>
</dbReference>
<evidence type="ECO:0000313" key="10">
    <source>
        <dbReference type="Proteomes" id="UP000604825"/>
    </source>
</evidence>
<dbReference type="PANTHER" id="PTHR23155:SF1227">
    <property type="entry name" value="OS11G0462500 PROTEIN"/>
    <property type="match status" value="1"/>
</dbReference>
<dbReference type="OrthoDB" id="629866at2759"/>
<sequence length="658" mass="73836">MEFAVPILSAAVGSAVSSAVPKLGRVIAKLVGKTKIDATFINDELRLIKDITRHNTPVVSNEWIAQLRRLAYEIEDCIDCFEVKKTNPEEFAEEIARLKTKSEETRQRLLDYIQIHRGLQKLAVTSSAQDQGQQVIAPAAAFEVLVPNELQELVGKQGEDWLNNLNCLLYFCMFPHDHHVRRNPLIRKWLAEGLVRGEDDAVKYLKAFIDGKIINTTAKSNNGMMKRCQPPDEILRFIYQQSSATNFMLFCDDMAKLEAESARRLSLHPNEKALDDMNLPDFPHLHTLAVFHASANPDIYGAMLEFGNYEVLRVLDLKQCAPLSKGHLLAICKLLLLKYLSFQGGTDRLPSEIGKLAWLETLDMRGSETVTVHEEVLMMPRLKHLLGKFQLSRTDTIFWTVWDWKTTKVGKFLKQKSVLQTLSGFVTGDRRGFPQLMILMRKLRKVKIWCERNASEANLGDISSAITKFVRDGIQEPGRSLSISFQERSGQFLNNLQVQGALTSLKLHGNLSEFPQFVARLSGVEELCLSSTALTWNVILAELSKLSILKYLKLVEDNLGPVEILPEHLRSLERLCLVCEPNPDITINADALPGLVSLHIICQDLGVVPGTPGMEIKHMTNLQEVGLHSQVDVAIKQGWENAAEAHPNKPNVGTAILC</sequence>
<evidence type="ECO:0000256" key="2">
    <source>
        <dbReference type="ARBA" id="ARBA00022614"/>
    </source>
</evidence>
<dbReference type="Gene3D" id="1.20.5.4130">
    <property type="match status" value="1"/>
</dbReference>
<evidence type="ECO:0000256" key="1">
    <source>
        <dbReference type="ARBA" id="ARBA00008894"/>
    </source>
</evidence>
<accession>A0A811ND68</accession>
<keyword evidence="10" id="KW-1185">Reference proteome</keyword>
<keyword evidence="6" id="KW-0175">Coiled coil</keyword>
<keyword evidence="2" id="KW-0433">Leucine-rich repeat</keyword>
<gene>
    <name evidence="9" type="ORF">NCGR_LOCUS14876</name>
</gene>
<protein>
    <recommendedName>
        <fullName evidence="11">Rx N-terminal domain-containing protein</fullName>
    </recommendedName>
</protein>
<name>A0A811ND68_9POAL</name>
<comment type="similarity">
    <text evidence="1">Belongs to the disease resistance NB-LRR family.</text>
</comment>
<evidence type="ECO:0000313" key="9">
    <source>
        <dbReference type="EMBL" id="CAD6221639.1"/>
    </source>
</evidence>
<evidence type="ECO:0000256" key="6">
    <source>
        <dbReference type="ARBA" id="ARBA00023054"/>
    </source>
</evidence>
<dbReference type="Pfam" id="PF18052">
    <property type="entry name" value="Rx_N"/>
    <property type="match status" value="1"/>
</dbReference>
<evidence type="ECO:0000259" key="8">
    <source>
        <dbReference type="Pfam" id="PF23598"/>
    </source>
</evidence>
<feature type="domain" description="Disease resistance N-terminal" evidence="7">
    <location>
        <begin position="15"/>
        <end position="89"/>
    </location>
</feature>
<keyword evidence="5" id="KW-0611">Plant defense</keyword>
<dbReference type="GO" id="GO:0000166">
    <property type="term" value="F:nucleotide binding"/>
    <property type="evidence" value="ECO:0007669"/>
    <property type="project" value="UniProtKB-KW"/>
</dbReference>
<evidence type="ECO:0000256" key="5">
    <source>
        <dbReference type="ARBA" id="ARBA00022821"/>
    </source>
</evidence>
<proteinExistence type="inferred from homology"/>
<dbReference type="Proteomes" id="UP000604825">
    <property type="component" value="Unassembled WGS sequence"/>
</dbReference>
<evidence type="ECO:0000256" key="4">
    <source>
        <dbReference type="ARBA" id="ARBA00022741"/>
    </source>
</evidence>
<keyword evidence="3" id="KW-0677">Repeat</keyword>
<dbReference type="InterPro" id="IPR032675">
    <property type="entry name" value="LRR_dom_sf"/>
</dbReference>
<dbReference type="InterPro" id="IPR041118">
    <property type="entry name" value="Rx_N"/>
</dbReference>
<dbReference type="InterPro" id="IPR055414">
    <property type="entry name" value="LRR_R13L4/SHOC2-like"/>
</dbReference>
<organism evidence="9 10">
    <name type="scientific">Miscanthus lutarioriparius</name>
    <dbReference type="NCBI Taxonomy" id="422564"/>
    <lineage>
        <taxon>Eukaryota</taxon>
        <taxon>Viridiplantae</taxon>
        <taxon>Streptophyta</taxon>
        <taxon>Embryophyta</taxon>
        <taxon>Tracheophyta</taxon>
        <taxon>Spermatophyta</taxon>
        <taxon>Magnoliopsida</taxon>
        <taxon>Liliopsida</taxon>
        <taxon>Poales</taxon>
        <taxon>Poaceae</taxon>
        <taxon>PACMAD clade</taxon>
        <taxon>Panicoideae</taxon>
        <taxon>Andropogonodae</taxon>
        <taxon>Andropogoneae</taxon>
        <taxon>Saccharinae</taxon>
        <taxon>Miscanthus</taxon>
    </lineage>
</organism>
<comment type="caution">
    <text evidence="9">The sequence shown here is derived from an EMBL/GenBank/DDBJ whole genome shotgun (WGS) entry which is preliminary data.</text>
</comment>
<dbReference type="SUPFAM" id="SSF52058">
    <property type="entry name" value="L domain-like"/>
    <property type="match status" value="1"/>
</dbReference>
<evidence type="ECO:0000259" key="7">
    <source>
        <dbReference type="Pfam" id="PF18052"/>
    </source>
</evidence>
<dbReference type="GO" id="GO:0098542">
    <property type="term" value="P:defense response to other organism"/>
    <property type="evidence" value="ECO:0007669"/>
    <property type="project" value="TreeGrafter"/>
</dbReference>